<dbReference type="RefSeq" id="WP_069929897.1">
    <property type="nucleotide sequence ID" value="NZ_MEHI01000001.1"/>
</dbReference>
<dbReference type="STRING" id="285458.BGM19_07080"/>
<comment type="caution">
    <text evidence="1">The sequence shown here is derived from an EMBL/GenBank/DDBJ whole genome shotgun (WGS) entry which is preliminary data.</text>
</comment>
<reference evidence="1 2" key="1">
    <citation type="submission" date="2016-08" db="EMBL/GenBank/DDBJ databases">
        <title>Complete genome sequence of Streptomyces agglomeratus strain 6-3-2, a novel anti-MRSA actinomycete isolated from Wuli of Tebit, China.</title>
        <authorList>
            <person name="Chen X."/>
        </authorList>
    </citation>
    <scope>NUCLEOTIDE SEQUENCE [LARGE SCALE GENOMIC DNA]</scope>
    <source>
        <strain evidence="1 2">6-3-2</strain>
    </source>
</reference>
<dbReference type="Proteomes" id="UP000095759">
    <property type="component" value="Unassembled WGS sequence"/>
</dbReference>
<evidence type="ECO:0000313" key="2">
    <source>
        <dbReference type="Proteomes" id="UP000095759"/>
    </source>
</evidence>
<gene>
    <name evidence="1" type="ORF">AS594_29745</name>
</gene>
<dbReference type="OrthoDB" id="3478947at2"/>
<organism evidence="1 2">
    <name type="scientific">Streptomyces agglomeratus</name>
    <dbReference type="NCBI Taxonomy" id="285458"/>
    <lineage>
        <taxon>Bacteria</taxon>
        <taxon>Bacillati</taxon>
        <taxon>Actinomycetota</taxon>
        <taxon>Actinomycetes</taxon>
        <taxon>Kitasatosporales</taxon>
        <taxon>Streptomycetaceae</taxon>
        <taxon>Streptomyces</taxon>
    </lineage>
</organism>
<protein>
    <submittedName>
        <fullName evidence="1">Uncharacterized protein</fullName>
    </submittedName>
</protein>
<evidence type="ECO:0000313" key="1">
    <source>
        <dbReference type="EMBL" id="OEJ28049.1"/>
    </source>
</evidence>
<sequence>MSTARYLALIDLLRAQEFPAQRGRSDTGFSGPGYHTAELIVAGQFGDDDAAQVAETREQCVAEHEALLAVLGVKWGEPQFFSLWSLLERSIAGEEIPEPWQELSARFDSLHVWRADGRWIVVGLAPALGEAEVPSYELMAVVTEVDPP</sequence>
<dbReference type="AlphaFoldDB" id="A0A1E5PEU2"/>
<accession>A0A1E5PEU2</accession>
<name>A0A1E5PEU2_9ACTN</name>
<keyword evidence="2" id="KW-1185">Reference proteome</keyword>
<dbReference type="EMBL" id="MEHJ01000001">
    <property type="protein sequence ID" value="OEJ28049.1"/>
    <property type="molecule type" value="Genomic_DNA"/>
</dbReference>
<proteinExistence type="predicted"/>